<gene>
    <name evidence="1" type="ORF">HYPDE_23173</name>
</gene>
<dbReference type="InterPro" id="IPR027417">
    <property type="entry name" value="P-loop_NTPase"/>
</dbReference>
<evidence type="ECO:0000313" key="2">
    <source>
        <dbReference type="Proteomes" id="UP000005952"/>
    </source>
</evidence>
<proteinExistence type="predicted"/>
<dbReference type="KEGG" id="hdt:HYPDE_23173"/>
<dbReference type="SUPFAM" id="SSF52540">
    <property type="entry name" value="P-loop containing nucleoside triphosphate hydrolases"/>
    <property type="match status" value="1"/>
</dbReference>
<dbReference type="AlphaFoldDB" id="N0B700"/>
<dbReference type="EMBL" id="CP005587">
    <property type="protein sequence ID" value="AGK56321.1"/>
    <property type="molecule type" value="Genomic_DNA"/>
</dbReference>
<keyword evidence="2" id="KW-1185">Reference proteome</keyword>
<dbReference type="eggNOG" id="ENOG50343V5">
    <property type="taxonomic scope" value="Bacteria"/>
</dbReference>
<dbReference type="STRING" id="670307.HYPDE_23173"/>
<dbReference type="HOGENOM" id="CLU_1022222_0_0_5"/>
<evidence type="ECO:0008006" key="3">
    <source>
        <dbReference type="Google" id="ProtNLM"/>
    </source>
</evidence>
<organism evidence="1 2">
    <name type="scientific">Hyphomicrobium denitrificans 1NES1</name>
    <dbReference type="NCBI Taxonomy" id="670307"/>
    <lineage>
        <taxon>Bacteria</taxon>
        <taxon>Pseudomonadati</taxon>
        <taxon>Pseudomonadota</taxon>
        <taxon>Alphaproteobacteria</taxon>
        <taxon>Hyphomicrobiales</taxon>
        <taxon>Hyphomicrobiaceae</taxon>
        <taxon>Hyphomicrobium</taxon>
    </lineage>
</organism>
<reference evidence="1 2" key="1">
    <citation type="journal article" date="2013" name="Genome Announc.">
        <title>Genome sequences for three denitrifying bacterial strains isolated from a uranium- and nitrate-contaminated subsurface environment.</title>
        <authorList>
            <person name="Venkatramanan R."/>
            <person name="Prakash O."/>
            <person name="Woyke T."/>
            <person name="Chain P."/>
            <person name="Goodwin L.A."/>
            <person name="Watson D."/>
            <person name="Brooks S."/>
            <person name="Kostka J.E."/>
            <person name="Green S.J."/>
        </authorList>
    </citation>
    <scope>NUCLEOTIDE SEQUENCE [LARGE SCALE GENOMIC DNA]</scope>
    <source>
        <strain evidence="1 2">1NES1</strain>
    </source>
</reference>
<sequence>MADPLLVHVHVPKCAGTTIENHLKSQLGDGGMWAPPKRSRRFPLGWFSYKYDPELFVPTKQVRAISGHFIGQSIEKMFPGRRIIRSVILREPESLMLSYYNFRMMRYLREGQYSYSFSLFMRSMRLNPAAHFLLERWAELPWIELARLSEEKKAALLDEMLGTFDFVADIASTNALLASLSTEIGIATTATPQNTAEENQKKIGWKLLRRNDLTQGDRQLIKDRTSLDRYLWRRWAQKENVAFNLDDAKSFVIGEFGRTGYQVQRRIARGFGYTNGSAS</sequence>
<evidence type="ECO:0000313" key="1">
    <source>
        <dbReference type="EMBL" id="AGK56321.1"/>
    </source>
</evidence>
<dbReference type="RefSeq" id="WP_015596359.1">
    <property type="nucleotide sequence ID" value="NC_021172.1"/>
</dbReference>
<protein>
    <recommendedName>
        <fullName evidence="3">Sulfotransferase family protein</fullName>
    </recommendedName>
</protein>
<dbReference type="Gene3D" id="3.40.50.300">
    <property type="entry name" value="P-loop containing nucleotide triphosphate hydrolases"/>
    <property type="match status" value="1"/>
</dbReference>
<dbReference type="OrthoDB" id="7444642at2"/>
<accession>N0B700</accession>
<name>N0B700_9HYPH</name>
<dbReference type="Proteomes" id="UP000005952">
    <property type="component" value="Chromosome"/>
</dbReference>